<comment type="pathway">
    <text evidence="8">Lipid metabolism; fatty acid beta-oxidation.</text>
</comment>
<dbReference type="GO" id="GO:0005829">
    <property type="term" value="C:cytosol"/>
    <property type="evidence" value="ECO:0007669"/>
    <property type="project" value="TreeGrafter"/>
</dbReference>
<feature type="active site" description="Proton acceptor" evidence="8 9">
    <location>
        <position position="392"/>
    </location>
</feature>
<dbReference type="RefSeq" id="WP_017490304.1">
    <property type="nucleotide sequence ID" value="NZ_CAUQAZ010000051.1"/>
</dbReference>
<dbReference type="InterPro" id="IPR020615">
    <property type="entry name" value="Thiolase_acyl_enz_int_AS"/>
</dbReference>
<comment type="function">
    <text evidence="8">Catalyzes the final step of fatty acid oxidation in which acetyl-CoA is released and the CoA ester of a fatty acid two carbons shorter is formed.</text>
</comment>
<feature type="domain" description="Thiolase N-terminal" evidence="11">
    <location>
        <begin position="15"/>
        <end position="288"/>
    </location>
</feature>
<gene>
    <name evidence="8" type="primary">fadI</name>
    <name evidence="13" type="ORF">BS640_15855</name>
</gene>
<dbReference type="InterPro" id="IPR016039">
    <property type="entry name" value="Thiolase-like"/>
</dbReference>
<organism evidence="13 14">
    <name type="scientific">Rouxiella badensis</name>
    <dbReference type="NCBI Taxonomy" id="1646377"/>
    <lineage>
        <taxon>Bacteria</taxon>
        <taxon>Pseudomonadati</taxon>
        <taxon>Pseudomonadota</taxon>
        <taxon>Gammaproteobacteria</taxon>
        <taxon>Enterobacterales</taxon>
        <taxon>Yersiniaceae</taxon>
        <taxon>Rouxiella</taxon>
    </lineage>
</organism>
<keyword evidence="3 8" id="KW-0808">Transferase</keyword>
<evidence type="ECO:0000313" key="14">
    <source>
        <dbReference type="Proteomes" id="UP000192536"/>
    </source>
</evidence>
<sequence>MNKAIPLVTRQGDRIAIIDGLRTPFAKQATAFHGIPAVDLGKIVVSELLAKSGIDPSVIDQLVFGQVVQMPEAPNIAREIVLGTGMSVSTDAYSVSRACATSFQAIANVAESIMAGTVSVGIAGGADSSSVLPIGVSKALAKTLVDLNKARTLSQRLSLFSKLKLRDLLPVPPAVAEYSTGLRMGDTAEQMAKSHGISRQQQDEFAHRSHQRAAQAWNDGLLDSQVMAAHVPPYKDVIQKDNNVRFDSSIEQYVKLRPAFDRKHGTVTAATSTPLTDGAAAVLLMSESRARELGLKPLGYLRSFAFSAIDVWEDMLLGPAYATPVALDRAGLTLADIDLIDMHEAFAAQTLANVKMFASPQFAREKLGREQAIGEIDWEKFNVLGGSLAYGHPFAATGARMITQILHELRRRGKKLGLTTACAAGGLGAAMIVEVAE</sequence>
<dbReference type="PANTHER" id="PTHR18919">
    <property type="entry name" value="ACETYL-COA C-ACYLTRANSFERASE"/>
    <property type="match status" value="1"/>
</dbReference>
<dbReference type="NCBIfam" id="TIGR01930">
    <property type="entry name" value="AcCoA-C-Actrans"/>
    <property type="match status" value="1"/>
</dbReference>
<keyword evidence="5 8" id="KW-0442">Lipid degradation</keyword>
<dbReference type="PROSITE" id="PS00099">
    <property type="entry name" value="THIOLASE_3"/>
    <property type="match status" value="1"/>
</dbReference>
<dbReference type="GO" id="GO:0006635">
    <property type="term" value="P:fatty acid beta-oxidation"/>
    <property type="evidence" value="ECO:0007669"/>
    <property type="project" value="UniProtKB-UniRule"/>
</dbReference>
<dbReference type="NCBIfam" id="TIGR02446">
    <property type="entry name" value="FadI"/>
    <property type="match status" value="1"/>
</dbReference>
<dbReference type="Proteomes" id="UP000192536">
    <property type="component" value="Unassembled WGS sequence"/>
</dbReference>
<name>A0A1X0WCF2_9GAMM</name>
<evidence type="ECO:0000256" key="3">
    <source>
        <dbReference type="ARBA" id="ARBA00022679"/>
    </source>
</evidence>
<dbReference type="InterPro" id="IPR020617">
    <property type="entry name" value="Thiolase_C"/>
</dbReference>
<dbReference type="PROSITE" id="PS00737">
    <property type="entry name" value="THIOLASE_2"/>
    <property type="match status" value="1"/>
</dbReference>
<evidence type="ECO:0000256" key="2">
    <source>
        <dbReference type="ARBA" id="ARBA00022490"/>
    </source>
</evidence>
<protein>
    <recommendedName>
        <fullName evidence="8">3-ketoacyl-CoA thiolase</fullName>
        <ecNumber evidence="8">2.3.1.16</ecNumber>
    </recommendedName>
    <alternativeName>
        <fullName evidence="8">ACSs</fullName>
    </alternativeName>
    <alternativeName>
        <fullName evidence="8">Acetyl-CoA acyltransferase</fullName>
    </alternativeName>
    <alternativeName>
        <fullName evidence="8">Acyl-CoA ligase</fullName>
    </alternativeName>
    <alternativeName>
        <fullName evidence="8">Beta-ketothiolase</fullName>
    </alternativeName>
    <alternativeName>
        <fullName evidence="8">Fatty acid oxidation complex subunit beta</fullName>
    </alternativeName>
</protein>
<evidence type="ECO:0000313" key="13">
    <source>
        <dbReference type="EMBL" id="ORJ24464.1"/>
    </source>
</evidence>
<evidence type="ECO:0000259" key="12">
    <source>
        <dbReference type="Pfam" id="PF02803"/>
    </source>
</evidence>
<comment type="catalytic activity">
    <reaction evidence="8">
        <text>an acyl-CoA + acetyl-CoA = a 3-oxoacyl-CoA + CoA</text>
        <dbReference type="Rhea" id="RHEA:21564"/>
        <dbReference type="ChEBI" id="CHEBI:57287"/>
        <dbReference type="ChEBI" id="CHEBI:57288"/>
        <dbReference type="ChEBI" id="CHEBI:58342"/>
        <dbReference type="ChEBI" id="CHEBI:90726"/>
        <dbReference type="EC" id="2.3.1.16"/>
    </reaction>
</comment>
<dbReference type="PROSITE" id="PS00098">
    <property type="entry name" value="THIOLASE_1"/>
    <property type="match status" value="1"/>
</dbReference>
<dbReference type="PIRSF" id="PIRSF000429">
    <property type="entry name" value="Ac-CoA_Ac_transf"/>
    <property type="match status" value="1"/>
</dbReference>
<dbReference type="AlphaFoldDB" id="A0A1X0WCF2"/>
<evidence type="ECO:0000256" key="1">
    <source>
        <dbReference type="ARBA" id="ARBA00010982"/>
    </source>
</evidence>
<dbReference type="EMBL" id="MRWE01000028">
    <property type="protein sequence ID" value="ORJ24464.1"/>
    <property type="molecule type" value="Genomic_DNA"/>
</dbReference>
<evidence type="ECO:0000256" key="5">
    <source>
        <dbReference type="ARBA" id="ARBA00022963"/>
    </source>
</evidence>
<keyword evidence="2 8" id="KW-0963">Cytoplasm</keyword>
<dbReference type="Gene3D" id="3.40.47.10">
    <property type="match status" value="1"/>
</dbReference>
<evidence type="ECO:0000256" key="4">
    <source>
        <dbReference type="ARBA" id="ARBA00022832"/>
    </source>
</evidence>
<comment type="subcellular location">
    <subcellularLocation>
        <location evidence="8">Cytoplasm</location>
    </subcellularLocation>
</comment>
<dbReference type="NCBIfam" id="NF006516">
    <property type="entry name" value="PRK08963.1"/>
    <property type="match status" value="1"/>
</dbReference>
<dbReference type="SUPFAM" id="SSF53901">
    <property type="entry name" value="Thiolase-like"/>
    <property type="match status" value="2"/>
</dbReference>
<dbReference type="Pfam" id="PF00108">
    <property type="entry name" value="Thiolase_N"/>
    <property type="match status" value="1"/>
</dbReference>
<evidence type="ECO:0000256" key="6">
    <source>
        <dbReference type="ARBA" id="ARBA00023098"/>
    </source>
</evidence>
<evidence type="ECO:0000259" key="11">
    <source>
        <dbReference type="Pfam" id="PF00108"/>
    </source>
</evidence>
<dbReference type="STRING" id="1646377.BS640_15855"/>
<comment type="caution">
    <text evidence="13">The sequence shown here is derived from an EMBL/GenBank/DDBJ whole genome shotgun (WGS) entry which is preliminary data.</text>
</comment>
<dbReference type="InterPro" id="IPR002155">
    <property type="entry name" value="Thiolase"/>
</dbReference>
<reference evidence="13 14" key="1">
    <citation type="journal article" date="2017" name="Int. J. Syst. Evol. Microbiol.">
        <title>Rouxiella badensis sp. nov. and Rouxiella silvae sp. nov. isolated from peat bog soil in Germany and emendation of the genus description.</title>
        <authorList>
            <person name="Le Fleche-Mateos A."/>
            <person name="Kugler J.H."/>
            <person name="Hansen S.H."/>
            <person name="Syldatk C."/>
            <person name="Hausmann R."/>
            <person name="Lomprez F."/>
            <person name="Vandenbogaert M."/>
            <person name="Manuguerra J.C."/>
            <person name="Grimont P.A."/>
        </authorList>
    </citation>
    <scope>NUCLEOTIDE SEQUENCE [LARGE SCALE GENOMIC DNA]</scope>
    <source>
        <strain evidence="13 14">DSM 100043</strain>
    </source>
</reference>
<comment type="subunit">
    <text evidence="8">Heterotetramer of two alpha chains (FadJ) and two beta chains (FadI).</text>
</comment>
<feature type="domain" description="Thiolase C-terminal" evidence="12">
    <location>
        <begin position="295"/>
        <end position="434"/>
    </location>
</feature>
<dbReference type="InterPro" id="IPR020613">
    <property type="entry name" value="Thiolase_CS"/>
</dbReference>
<feature type="active site" description="Acyl-thioester intermediate" evidence="8 9">
    <location>
        <position position="99"/>
    </location>
</feature>
<dbReference type="Pfam" id="PF02803">
    <property type="entry name" value="Thiolase_C"/>
    <property type="match status" value="1"/>
</dbReference>
<proteinExistence type="inferred from homology"/>
<dbReference type="PANTHER" id="PTHR18919:SF107">
    <property type="entry name" value="ACETYL-COA ACETYLTRANSFERASE, CYTOSOLIC"/>
    <property type="match status" value="1"/>
</dbReference>
<comment type="similarity">
    <text evidence="1 8 10">Belongs to the thiolase-like superfamily. Thiolase family.</text>
</comment>
<dbReference type="GeneID" id="93564828"/>
<evidence type="ECO:0000256" key="7">
    <source>
        <dbReference type="ARBA" id="ARBA00023315"/>
    </source>
</evidence>
<dbReference type="InterPro" id="IPR012806">
    <property type="entry name" value="Ac-CoA_C-AcTrfase_FadI"/>
</dbReference>
<keyword evidence="7 8" id="KW-0012">Acyltransferase</keyword>
<dbReference type="EC" id="2.3.1.16" evidence="8"/>
<dbReference type="CDD" id="cd00751">
    <property type="entry name" value="thiolase"/>
    <property type="match status" value="1"/>
</dbReference>
<dbReference type="FunFam" id="3.40.47.10:FF:000011">
    <property type="entry name" value="3-ketoacyl-CoA thiolase"/>
    <property type="match status" value="1"/>
</dbReference>
<dbReference type="InterPro" id="IPR020616">
    <property type="entry name" value="Thiolase_N"/>
</dbReference>
<dbReference type="HAMAP" id="MF_01618">
    <property type="entry name" value="FadI"/>
    <property type="match status" value="1"/>
</dbReference>
<feature type="active site" description="Proton acceptor" evidence="8 9">
    <location>
        <position position="422"/>
    </location>
</feature>
<keyword evidence="6 8" id="KW-0443">Lipid metabolism</keyword>
<dbReference type="GO" id="GO:0003988">
    <property type="term" value="F:acetyl-CoA C-acyltransferase activity"/>
    <property type="evidence" value="ECO:0007669"/>
    <property type="project" value="UniProtKB-UniRule"/>
</dbReference>
<accession>A0A1X0WCF2</accession>
<keyword evidence="14" id="KW-1185">Reference proteome</keyword>
<evidence type="ECO:0000256" key="10">
    <source>
        <dbReference type="RuleBase" id="RU003557"/>
    </source>
</evidence>
<dbReference type="InterPro" id="IPR020610">
    <property type="entry name" value="Thiolase_AS"/>
</dbReference>
<dbReference type="UniPathway" id="UPA00659"/>
<evidence type="ECO:0000256" key="8">
    <source>
        <dbReference type="HAMAP-Rule" id="MF_01618"/>
    </source>
</evidence>
<evidence type="ECO:0000256" key="9">
    <source>
        <dbReference type="PIRSR" id="PIRSR000429-1"/>
    </source>
</evidence>
<keyword evidence="4 8" id="KW-0276">Fatty acid metabolism</keyword>